<evidence type="ECO:0000313" key="2">
    <source>
        <dbReference type="Proteomes" id="UP000245771"/>
    </source>
</evidence>
<dbReference type="InterPro" id="IPR025638">
    <property type="entry name" value="DUF4336"/>
</dbReference>
<organism evidence="1 2">
    <name type="scientific">Meira miltonrushii</name>
    <dbReference type="NCBI Taxonomy" id="1280837"/>
    <lineage>
        <taxon>Eukaryota</taxon>
        <taxon>Fungi</taxon>
        <taxon>Dikarya</taxon>
        <taxon>Basidiomycota</taxon>
        <taxon>Ustilaginomycotina</taxon>
        <taxon>Exobasidiomycetes</taxon>
        <taxon>Exobasidiales</taxon>
        <taxon>Brachybasidiaceae</taxon>
        <taxon>Meira</taxon>
    </lineage>
</organism>
<dbReference type="GeneID" id="37019828"/>
<accession>A0A316VHY3</accession>
<dbReference type="OrthoDB" id="421671at2759"/>
<keyword evidence="2" id="KW-1185">Reference proteome</keyword>
<gene>
    <name evidence="1" type="ORF">FA14DRAFT_159086</name>
</gene>
<dbReference type="EMBL" id="KZ819602">
    <property type="protein sequence ID" value="PWN36648.1"/>
    <property type="molecule type" value="Genomic_DNA"/>
</dbReference>
<dbReference type="AlphaFoldDB" id="A0A316VHY3"/>
<dbReference type="PANTHER" id="PTHR33835:SF1">
    <property type="entry name" value="METALLO-BETA-LACTAMASE DOMAIN-CONTAINING PROTEIN"/>
    <property type="match status" value="1"/>
</dbReference>
<name>A0A316VHY3_9BASI</name>
<proteinExistence type="predicted"/>
<sequence length="197" mass="22268">MFIKQYADAYPEAKVIGVDGLAEKNKDVKWTGEYGKSPIDTKYGFEDEIQSRYFATFNNKDMVFCHKDSKTLIAVDLLFNLPCNEQYKNTPGGKVNTWLPFYGSLAKKFQPHTDTHQSFLWKASAINDIAPNEKTPGSPAATTEEKRKRFAKDAEEVASWDFDRIIPCHGDVIENGGKKAWLDAYARFLSPDGKAKI</sequence>
<dbReference type="Proteomes" id="UP000245771">
    <property type="component" value="Unassembled WGS sequence"/>
</dbReference>
<dbReference type="RefSeq" id="XP_025356950.1">
    <property type="nucleotide sequence ID" value="XM_025498047.1"/>
</dbReference>
<dbReference type="PANTHER" id="PTHR33835">
    <property type="entry name" value="YALI0C07656P"/>
    <property type="match status" value="1"/>
</dbReference>
<reference evidence="1 2" key="1">
    <citation type="journal article" date="2018" name="Mol. Biol. Evol.">
        <title>Broad Genomic Sampling Reveals a Smut Pathogenic Ancestry of the Fungal Clade Ustilaginomycotina.</title>
        <authorList>
            <person name="Kijpornyongpan T."/>
            <person name="Mondo S.J."/>
            <person name="Barry K."/>
            <person name="Sandor L."/>
            <person name="Lee J."/>
            <person name="Lipzen A."/>
            <person name="Pangilinan J."/>
            <person name="LaButti K."/>
            <person name="Hainaut M."/>
            <person name="Henrissat B."/>
            <person name="Grigoriev I.V."/>
            <person name="Spatafora J.W."/>
            <person name="Aime M.C."/>
        </authorList>
    </citation>
    <scope>NUCLEOTIDE SEQUENCE [LARGE SCALE GENOMIC DNA]</scope>
    <source>
        <strain evidence="1 2">MCA 3882</strain>
    </source>
</reference>
<dbReference type="InParanoid" id="A0A316VHY3"/>
<protein>
    <submittedName>
        <fullName evidence="1">Uncharacterized protein</fullName>
    </submittedName>
</protein>
<evidence type="ECO:0000313" key="1">
    <source>
        <dbReference type="EMBL" id="PWN36648.1"/>
    </source>
</evidence>